<dbReference type="InterPro" id="IPR042099">
    <property type="entry name" value="ANL_N_sf"/>
</dbReference>
<feature type="domain" description="Carrier" evidence="3">
    <location>
        <begin position="1477"/>
        <end position="1552"/>
    </location>
</feature>
<dbReference type="Pfam" id="PF00501">
    <property type="entry name" value="AMP-binding"/>
    <property type="match status" value="2"/>
</dbReference>
<dbReference type="Pfam" id="PF13193">
    <property type="entry name" value="AMP-binding_C"/>
    <property type="match status" value="2"/>
</dbReference>
<dbReference type="Pfam" id="PF00550">
    <property type="entry name" value="PP-binding"/>
    <property type="match status" value="1"/>
</dbReference>
<dbReference type="Gene3D" id="3.30.559.10">
    <property type="entry name" value="Chloramphenicol acetyltransferase-like domain"/>
    <property type="match status" value="1"/>
</dbReference>
<evidence type="ECO:0000256" key="1">
    <source>
        <dbReference type="ARBA" id="ARBA00022450"/>
    </source>
</evidence>
<gene>
    <name evidence="4" type="ORF">C9I28_27375</name>
</gene>
<dbReference type="GO" id="GO:0003824">
    <property type="term" value="F:catalytic activity"/>
    <property type="evidence" value="ECO:0007669"/>
    <property type="project" value="InterPro"/>
</dbReference>
<dbReference type="PROSITE" id="PS50075">
    <property type="entry name" value="CARRIER"/>
    <property type="match status" value="2"/>
</dbReference>
<dbReference type="SUPFAM" id="SSF47336">
    <property type="entry name" value="ACP-like"/>
    <property type="match status" value="2"/>
</dbReference>
<dbReference type="GO" id="GO:0005737">
    <property type="term" value="C:cytoplasm"/>
    <property type="evidence" value="ECO:0007669"/>
    <property type="project" value="TreeGrafter"/>
</dbReference>
<dbReference type="Gene3D" id="3.30.559.30">
    <property type="entry name" value="Nonribosomal peptide synthetase, condensation domain"/>
    <property type="match status" value="1"/>
</dbReference>
<dbReference type="GO" id="GO:0043041">
    <property type="term" value="P:amino acid activation for nonribosomal peptide biosynthetic process"/>
    <property type="evidence" value="ECO:0007669"/>
    <property type="project" value="TreeGrafter"/>
</dbReference>
<dbReference type="Gene3D" id="1.10.1200.10">
    <property type="entry name" value="ACP-like"/>
    <property type="match status" value="2"/>
</dbReference>
<dbReference type="InterPro" id="IPR001242">
    <property type="entry name" value="Condensation_dom"/>
</dbReference>
<dbReference type="InterPro" id="IPR010071">
    <property type="entry name" value="AA_adenyl_dom"/>
</dbReference>
<keyword evidence="1" id="KW-0596">Phosphopantetheine</keyword>
<dbReference type="FunFam" id="3.30.300.30:FF:000010">
    <property type="entry name" value="Enterobactin synthetase component F"/>
    <property type="match status" value="2"/>
</dbReference>
<dbReference type="InterPro" id="IPR025110">
    <property type="entry name" value="AMP-bd_C"/>
</dbReference>
<dbReference type="CDD" id="cd19531">
    <property type="entry name" value="LCL_NRPS-like"/>
    <property type="match status" value="1"/>
</dbReference>
<dbReference type="EMBL" id="CP028324">
    <property type="protein sequence ID" value="AVR98928.1"/>
    <property type="molecule type" value="Genomic_DNA"/>
</dbReference>
<dbReference type="OrthoDB" id="8824838at2"/>
<dbReference type="Gene3D" id="3.40.50.980">
    <property type="match status" value="2"/>
</dbReference>
<accession>A0A2R4CHJ4</accession>
<dbReference type="Proteomes" id="UP000240505">
    <property type="component" value="Chromosome"/>
</dbReference>
<evidence type="ECO:0000313" key="4">
    <source>
        <dbReference type="EMBL" id="AVR98928.1"/>
    </source>
</evidence>
<dbReference type="KEGG" id="masz:C9I28_27375"/>
<protein>
    <recommendedName>
        <fullName evidence="3">Carrier domain-containing protein</fullName>
    </recommendedName>
</protein>
<evidence type="ECO:0000259" key="3">
    <source>
        <dbReference type="PROSITE" id="PS50075"/>
    </source>
</evidence>
<dbReference type="InterPro" id="IPR023213">
    <property type="entry name" value="CAT-like_dom_sf"/>
</dbReference>
<proteinExistence type="predicted"/>
<reference evidence="4 5" key="1">
    <citation type="submission" date="2018-03" db="EMBL/GenBank/DDBJ databases">
        <title>Massilia armeniaca sp. nov., isolated from desert soil.</title>
        <authorList>
            <person name="Huang H."/>
            <person name="Ren M."/>
        </authorList>
    </citation>
    <scope>NUCLEOTIDE SEQUENCE [LARGE SCALE GENOMIC DNA]</scope>
    <source>
        <strain evidence="4 5">ZMN-3</strain>
    </source>
</reference>
<keyword evidence="2" id="KW-0597">Phosphoprotein</keyword>
<sequence length="1553" mass="167032">MDQPAERLAYMAGDAGARYCITRADLPPGTGQVIHPGKLGAAIAAQPDNDPGVPSHPQDIAYCIYTSGSTGQPKGVLVPHAGIPALHAAQAAWFGAAPGDRVYQFASFGFDAFVFDLVMAFGVGATLVLREAEPGEAMVDEMTAQGVTHATLPPALLARVSLARVGSLRRVISAGEACKRGLLAALPPGCVLVNAYGPTEATIWATSFVVDEALDPAADAPIGAAVGATRVYILDRHLRQTAPGEPGEIYLAGPGLARGYLHRPELTAERFLPDPYGAPGTRMYGTGDLGRYRCDGQIEFIGRVDHQVKIRGFRIELGEIESALLRCEGVREAVVLARAEAVGDKRLVAYVVAQPGARLARATLHERLTRQLPAYMVPAAWVFLDTMPLNPNGKIDRAALPAPDDASTPRDSAYTAPRNATESLLAGIWARILGMQEVGIHDGFRSLGGSSLQAVDVAYAIGRARSVSSRITPPLGNITIADYAPVVERDLGHSGSEDDGGGEIDEQVPSSAQEQVCFLEALDDDAWRAYRCHSRLRLCGALDIGRLTQALKELVARHEILRTSFVQRDGRLQRRVAASATVTLECTDFSALSGEQREAALAAQMVEELQYRFTLADAPLIRWRLYKLSAQQHVLLQTEHHNVHDGLSFRILLRDLAELYNAAMQGRAALLPVIEGQYGDYCREEARWRASPAFAQQLRAWEHRVAPYRDKLHLFSDRPRRAGRAFSGGQVRMPLAPELFHRINRTAAQLGISRYVLMLAAFAAFCSRYAAQPQFLIGSALANRNALRYQWTTGMFVNMVPVTVDAQPDTGFDGFARQLADGMDFALAHSTVPLADIVKCLDLSQLLRGQAPFNVGFSFHDSLPEEPHFDALQVEIEQALSNGSSKFDLSVVGVLTNVGGNAGLELLFEYSDAVFARPEVERMTRHYLVLLEAALAAPDTRLRDLPLLSAAERQRVLVEWNATPAPLQQQPALLHQMVEAQARATPDVPAVLCDDSVLTYAALDARANQLAHHLRALGVGPDTLVALCTERSVEMVVGMLGVLKAGAAYVPLDPDYPPQRLAFMLDDTAAPVLLTQQRLLAQLPPHRARTLCLDSEWEHIAAAPATAPTNVTLPQHLAYCIYTSGSTGGPKGAINTHQGVANLLRWYTSPPLAMASGERIVLASSLSFDLTQKNILGTLSAGGTLVVPAGPTADAALFQAALARHRPTRVNCAPSAYRALMEGCTDNPLRTVVLGGEPIDHVLMAELAARDIDLVNSYGPTECADVALYCLRRPDASGDGIALGRPLPNVQVYLLDQALQPVPVGVTGEIHIAGIGLARGYLNRPDLTAERFIPDPHGAPGSRMYRTGDLGRYLPDGSIEFLGRIDHQVKIRGFRIELGEIEGALLRCPGVREAAVLARADGGEEKRLVAYLVPQPGTTLEHTALHAQLLQSLPAYMVPSAWVTLDAMPLNPNGKIDRFALPAPVAPTSAPESDAAAAADPAIQALLAIVRELVPGVAIAAGDDLVAKGLHSIAMMRLVALCKERLGVTIRVRDVFRLATVDAIANAIREAGA</sequence>
<dbReference type="InterPro" id="IPR000873">
    <property type="entry name" value="AMP-dep_synth/lig_dom"/>
</dbReference>
<dbReference type="GO" id="GO:0031177">
    <property type="term" value="F:phosphopantetheine binding"/>
    <property type="evidence" value="ECO:0007669"/>
    <property type="project" value="TreeGrafter"/>
</dbReference>
<organism evidence="4 5">
    <name type="scientific">Pseudoduganella armeniaca</name>
    <dbReference type="NCBI Taxonomy" id="2072590"/>
    <lineage>
        <taxon>Bacteria</taxon>
        <taxon>Pseudomonadati</taxon>
        <taxon>Pseudomonadota</taxon>
        <taxon>Betaproteobacteria</taxon>
        <taxon>Burkholderiales</taxon>
        <taxon>Oxalobacteraceae</taxon>
        <taxon>Telluria group</taxon>
        <taxon>Pseudoduganella</taxon>
    </lineage>
</organism>
<dbReference type="FunFam" id="2.30.38.10:FF:000001">
    <property type="entry name" value="Non-ribosomal peptide synthetase PvdI"/>
    <property type="match status" value="1"/>
</dbReference>
<evidence type="ECO:0000256" key="2">
    <source>
        <dbReference type="ARBA" id="ARBA00022553"/>
    </source>
</evidence>
<dbReference type="GO" id="GO:0044550">
    <property type="term" value="P:secondary metabolite biosynthetic process"/>
    <property type="evidence" value="ECO:0007669"/>
    <property type="project" value="UniProtKB-ARBA"/>
</dbReference>
<dbReference type="CDD" id="cd05930">
    <property type="entry name" value="A_NRPS"/>
    <property type="match status" value="2"/>
</dbReference>
<dbReference type="Gene3D" id="3.40.50.12780">
    <property type="entry name" value="N-terminal domain of ligase-like"/>
    <property type="match status" value="1"/>
</dbReference>
<dbReference type="SUPFAM" id="SSF56801">
    <property type="entry name" value="Acetyl-CoA synthetase-like"/>
    <property type="match status" value="2"/>
</dbReference>
<dbReference type="Gene3D" id="3.30.300.30">
    <property type="match status" value="2"/>
</dbReference>
<keyword evidence="5" id="KW-1185">Reference proteome</keyword>
<name>A0A2R4CHJ4_9BURK</name>
<dbReference type="InterPro" id="IPR045851">
    <property type="entry name" value="AMP-bd_C_sf"/>
</dbReference>
<dbReference type="InterPro" id="IPR036736">
    <property type="entry name" value="ACP-like_sf"/>
</dbReference>
<dbReference type="NCBIfam" id="TIGR01733">
    <property type="entry name" value="AA-adenyl-dom"/>
    <property type="match status" value="2"/>
</dbReference>
<dbReference type="PANTHER" id="PTHR45527:SF1">
    <property type="entry name" value="FATTY ACID SYNTHASE"/>
    <property type="match status" value="1"/>
</dbReference>
<dbReference type="SUPFAM" id="SSF52777">
    <property type="entry name" value="CoA-dependent acyltransferases"/>
    <property type="match status" value="2"/>
</dbReference>
<dbReference type="InterPro" id="IPR009081">
    <property type="entry name" value="PP-bd_ACP"/>
</dbReference>
<dbReference type="FunFam" id="3.40.50.980:FF:000001">
    <property type="entry name" value="Non-ribosomal peptide synthetase"/>
    <property type="match status" value="1"/>
</dbReference>
<feature type="domain" description="Carrier" evidence="3">
    <location>
        <begin position="416"/>
        <end position="491"/>
    </location>
</feature>
<dbReference type="PANTHER" id="PTHR45527">
    <property type="entry name" value="NONRIBOSOMAL PEPTIDE SYNTHETASE"/>
    <property type="match status" value="1"/>
</dbReference>
<dbReference type="Pfam" id="PF00668">
    <property type="entry name" value="Condensation"/>
    <property type="match status" value="1"/>
</dbReference>
<dbReference type="Gene3D" id="2.30.38.10">
    <property type="entry name" value="Luciferase, Domain 3"/>
    <property type="match status" value="1"/>
</dbReference>
<dbReference type="FunFam" id="3.40.50.12780:FF:000012">
    <property type="entry name" value="Non-ribosomal peptide synthetase"/>
    <property type="match status" value="1"/>
</dbReference>
<evidence type="ECO:0000313" key="5">
    <source>
        <dbReference type="Proteomes" id="UP000240505"/>
    </source>
</evidence>